<dbReference type="InterPro" id="IPR036388">
    <property type="entry name" value="WH-like_DNA-bd_sf"/>
</dbReference>
<keyword evidence="2" id="KW-0238">DNA-binding</keyword>
<sequence length="209" mass="23466">MEQRLTLHIVDGSCRSRAEQARLGFELGHHCEIYSDLDELMLCPPDGGVVLARDDEGFGNASDVLRVLSDAGVWVPVVGTSQEPRPGQVVTAIKAGALDYLRLPLREERVQETIERIAIEARAYGEARRKMVEARNRIASLSPREREVLDWLAEGRSNKMIARELHISPRTVEIHRANMMTKLGAHHAAEAVRLRIEAHLDNRQRVQVG</sequence>
<dbReference type="SUPFAM" id="SSF52172">
    <property type="entry name" value="CheY-like"/>
    <property type="match status" value="1"/>
</dbReference>
<dbReference type="Pfam" id="PF00196">
    <property type="entry name" value="GerE"/>
    <property type="match status" value="1"/>
</dbReference>
<keyword evidence="1" id="KW-0805">Transcription regulation</keyword>
<protein>
    <submittedName>
        <fullName evidence="5">LuxR C-terminal-related transcriptional regulator</fullName>
    </submittedName>
</protein>
<gene>
    <name evidence="5" type="ORF">K3148_01355</name>
</gene>
<dbReference type="PROSITE" id="PS50043">
    <property type="entry name" value="HTH_LUXR_2"/>
    <property type="match status" value="1"/>
</dbReference>
<evidence type="ECO:0000313" key="5">
    <source>
        <dbReference type="EMBL" id="QZD90084.1"/>
    </source>
</evidence>
<evidence type="ECO:0000313" key="6">
    <source>
        <dbReference type="Proteomes" id="UP000824281"/>
    </source>
</evidence>
<keyword evidence="6" id="KW-1185">Reference proteome</keyword>
<dbReference type="Gene3D" id="1.10.10.10">
    <property type="entry name" value="Winged helix-like DNA-binding domain superfamily/Winged helix DNA-binding domain"/>
    <property type="match status" value="1"/>
</dbReference>
<dbReference type="InterPro" id="IPR000792">
    <property type="entry name" value="Tscrpt_reg_LuxR_C"/>
</dbReference>
<dbReference type="SMART" id="SM00421">
    <property type="entry name" value="HTH_LUXR"/>
    <property type="match status" value="1"/>
</dbReference>
<organism evidence="5 6">
    <name type="scientific">Qipengyuania aurantiaca</name>
    <dbReference type="NCBI Taxonomy" id="2867233"/>
    <lineage>
        <taxon>Bacteria</taxon>
        <taxon>Pseudomonadati</taxon>
        <taxon>Pseudomonadota</taxon>
        <taxon>Alphaproteobacteria</taxon>
        <taxon>Sphingomonadales</taxon>
        <taxon>Erythrobacteraceae</taxon>
        <taxon>Qipengyuania</taxon>
    </lineage>
</organism>
<feature type="domain" description="HTH luxR-type" evidence="4">
    <location>
        <begin position="134"/>
        <end position="199"/>
    </location>
</feature>
<name>A0ABX8ZMA9_9SPHN</name>
<evidence type="ECO:0000259" key="4">
    <source>
        <dbReference type="PROSITE" id="PS50043"/>
    </source>
</evidence>
<dbReference type="InterPro" id="IPR016032">
    <property type="entry name" value="Sig_transdc_resp-reg_C-effctor"/>
</dbReference>
<proteinExistence type="predicted"/>
<dbReference type="PANTHER" id="PTHR44688">
    <property type="entry name" value="DNA-BINDING TRANSCRIPTIONAL ACTIVATOR DEVR_DOSR"/>
    <property type="match status" value="1"/>
</dbReference>
<reference evidence="5 6" key="1">
    <citation type="submission" date="2021-08" db="EMBL/GenBank/DDBJ databases">
        <title>Comparative Genomics Analysis of the Genus Qipengyuania Reveals Extensive Genetic Diversity and Metabolic Versatility, Including the Description of Fifteen Novel Species.</title>
        <authorList>
            <person name="Liu Y."/>
        </authorList>
    </citation>
    <scope>NUCLEOTIDE SEQUENCE [LARGE SCALE GENOMIC DNA]</scope>
    <source>
        <strain evidence="5 6">1NDH13</strain>
    </source>
</reference>
<evidence type="ECO:0000256" key="2">
    <source>
        <dbReference type="ARBA" id="ARBA00023125"/>
    </source>
</evidence>
<dbReference type="SUPFAM" id="SSF46894">
    <property type="entry name" value="C-terminal effector domain of the bipartite response regulators"/>
    <property type="match status" value="1"/>
</dbReference>
<dbReference type="PRINTS" id="PR00038">
    <property type="entry name" value="HTHLUXR"/>
</dbReference>
<evidence type="ECO:0000256" key="1">
    <source>
        <dbReference type="ARBA" id="ARBA00023015"/>
    </source>
</evidence>
<dbReference type="Gene3D" id="3.40.50.2300">
    <property type="match status" value="1"/>
</dbReference>
<accession>A0ABX8ZMA9</accession>
<dbReference type="Proteomes" id="UP000824281">
    <property type="component" value="Chromosome"/>
</dbReference>
<dbReference type="EMBL" id="CP081295">
    <property type="protein sequence ID" value="QZD90084.1"/>
    <property type="molecule type" value="Genomic_DNA"/>
</dbReference>
<dbReference type="PROSITE" id="PS00622">
    <property type="entry name" value="HTH_LUXR_1"/>
    <property type="match status" value="1"/>
</dbReference>
<dbReference type="InterPro" id="IPR011006">
    <property type="entry name" value="CheY-like_superfamily"/>
</dbReference>
<keyword evidence="3" id="KW-0804">Transcription</keyword>
<dbReference type="CDD" id="cd06170">
    <property type="entry name" value="LuxR_C_like"/>
    <property type="match status" value="1"/>
</dbReference>
<dbReference type="PANTHER" id="PTHR44688:SF16">
    <property type="entry name" value="DNA-BINDING TRANSCRIPTIONAL ACTIVATOR DEVR_DOSR"/>
    <property type="match status" value="1"/>
</dbReference>
<evidence type="ECO:0000256" key="3">
    <source>
        <dbReference type="ARBA" id="ARBA00023163"/>
    </source>
</evidence>